<dbReference type="Proteomes" id="UP001597068">
    <property type="component" value="Unassembled WGS sequence"/>
</dbReference>
<feature type="domain" description="Anti-sigma-D factor RsdA sigma factor binding region" evidence="3">
    <location>
        <begin position="29"/>
        <end position="76"/>
    </location>
</feature>
<protein>
    <submittedName>
        <fullName evidence="4">Anti-sigma-D factor RsdA</fullName>
    </submittedName>
</protein>
<dbReference type="Gene3D" id="6.10.250.1300">
    <property type="match status" value="1"/>
</dbReference>
<comment type="caution">
    <text evidence="4">The sequence shown here is derived from an EMBL/GenBank/DDBJ whole genome shotgun (WGS) entry which is preliminary data.</text>
</comment>
<evidence type="ECO:0000313" key="5">
    <source>
        <dbReference type="Proteomes" id="UP001597068"/>
    </source>
</evidence>
<keyword evidence="2" id="KW-1133">Transmembrane helix</keyword>
<keyword evidence="2" id="KW-0472">Membrane</keyword>
<reference evidence="5" key="1">
    <citation type="journal article" date="2019" name="Int. J. Syst. Evol. Microbiol.">
        <title>The Global Catalogue of Microorganisms (GCM) 10K type strain sequencing project: providing services to taxonomists for standard genome sequencing and annotation.</title>
        <authorList>
            <consortium name="The Broad Institute Genomics Platform"/>
            <consortium name="The Broad Institute Genome Sequencing Center for Infectious Disease"/>
            <person name="Wu L."/>
            <person name="Ma J."/>
        </authorList>
    </citation>
    <scope>NUCLEOTIDE SEQUENCE [LARGE SCALE GENOMIC DNA]</scope>
    <source>
        <strain evidence="5">CCUG 50873</strain>
    </source>
</reference>
<evidence type="ECO:0000259" key="3">
    <source>
        <dbReference type="Pfam" id="PF16751"/>
    </source>
</evidence>
<dbReference type="InterPro" id="IPR031928">
    <property type="entry name" value="RsdA_SigD-bd"/>
</dbReference>
<accession>A0ABW3G9J1</accession>
<keyword evidence="2" id="KW-0812">Transmembrane</keyword>
<organism evidence="4 5">
    <name type="scientific">Williamsia deligens</name>
    <dbReference type="NCBI Taxonomy" id="321325"/>
    <lineage>
        <taxon>Bacteria</taxon>
        <taxon>Bacillati</taxon>
        <taxon>Actinomycetota</taxon>
        <taxon>Actinomycetes</taxon>
        <taxon>Mycobacteriales</taxon>
        <taxon>Nocardiaceae</taxon>
        <taxon>Williamsia</taxon>
    </lineage>
</organism>
<feature type="transmembrane region" description="Helical" evidence="2">
    <location>
        <begin position="106"/>
        <end position="127"/>
    </location>
</feature>
<dbReference type="Pfam" id="PF16751">
    <property type="entry name" value="RsdA_SigD_bd"/>
    <property type="match status" value="1"/>
</dbReference>
<keyword evidence="5" id="KW-1185">Reference proteome</keyword>
<dbReference type="RefSeq" id="WP_253645306.1">
    <property type="nucleotide sequence ID" value="NZ_BAAAMO010000002.1"/>
</dbReference>
<gene>
    <name evidence="4" type="ORF">ACFQ04_14020</name>
</gene>
<name>A0ABW3G9J1_9NOCA</name>
<evidence type="ECO:0000256" key="1">
    <source>
        <dbReference type="SAM" id="MobiDB-lite"/>
    </source>
</evidence>
<feature type="compositionally biased region" description="Low complexity" evidence="1">
    <location>
        <begin position="275"/>
        <end position="295"/>
    </location>
</feature>
<feature type="region of interest" description="Disordered" evidence="1">
    <location>
        <begin position="245"/>
        <end position="295"/>
    </location>
</feature>
<evidence type="ECO:0000313" key="4">
    <source>
        <dbReference type="EMBL" id="MFD0926853.1"/>
    </source>
</evidence>
<proteinExistence type="predicted"/>
<sequence>MTGRDRDAAFPGSDPEPTESSAADREPLDVAAVRADDALLDALSRNRLPGGWELTDSDHQLAGMLAGWRHEIDAQPFPQHPTLEEVEAEIAAAGRMASRRGSLRRLRYVAGAAAVAVVAFGAVTVLAQNADPGDPLWKVKETMFGSEASATIASSSVQSNMEKAEQALSGGDKRLAAEYLVAAQKDVPKMSGLDSRQRMQDWAQRLAEQVGPIPQNPLTSITALPSVPGLPTIQVPSDVVAVPTIPTTTSAQDPRMLLRAPVTPPTSEPPATGQSPAPSTPVSETPTTTTTTPAG</sequence>
<evidence type="ECO:0000256" key="2">
    <source>
        <dbReference type="SAM" id="Phobius"/>
    </source>
</evidence>
<dbReference type="EMBL" id="JBHTIL010000001">
    <property type="protein sequence ID" value="MFD0926853.1"/>
    <property type="molecule type" value="Genomic_DNA"/>
</dbReference>
<feature type="region of interest" description="Disordered" evidence="1">
    <location>
        <begin position="1"/>
        <end position="28"/>
    </location>
</feature>